<dbReference type="Pfam" id="PF19086">
    <property type="entry name" value="Terpene_syn_C_2"/>
    <property type="match status" value="1"/>
</dbReference>
<comment type="similarity">
    <text evidence="2 4">Belongs to the terpene synthase family.</text>
</comment>
<evidence type="ECO:0000256" key="1">
    <source>
        <dbReference type="ARBA" id="ARBA00001946"/>
    </source>
</evidence>
<organism evidence="5 6">
    <name type="scientific">Cladonia borealis</name>
    <dbReference type="NCBI Taxonomy" id="184061"/>
    <lineage>
        <taxon>Eukaryota</taxon>
        <taxon>Fungi</taxon>
        <taxon>Dikarya</taxon>
        <taxon>Ascomycota</taxon>
        <taxon>Pezizomycotina</taxon>
        <taxon>Lecanoromycetes</taxon>
        <taxon>OSLEUM clade</taxon>
        <taxon>Lecanoromycetidae</taxon>
        <taxon>Lecanorales</taxon>
        <taxon>Lecanorineae</taxon>
        <taxon>Cladoniaceae</taxon>
        <taxon>Cladonia</taxon>
    </lineage>
</organism>
<dbReference type="InterPro" id="IPR034686">
    <property type="entry name" value="Terpene_cyclase-like_2"/>
</dbReference>
<dbReference type="GO" id="GO:0010333">
    <property type="term" value="F:terpene synthase activity"/>
    <property type="evidence" value="ECO:0007669"/>
    <property type="project" value="InterPro"/>
</dbReference>
<evidence type="ECO:0000313" key="5">
    <source>
        <dbReference type="EMBL" id="KAK0513960.1"/>
    </source>
</evidence>
<comment type="caution">
    <text evidence="5">The sequence shown here is derived from an EMBL/GenBank/DDBJ whole genome shotgun (WGS) entry which is preliminary data.</text>
</comment>
<dbReference type="GO" id="GO:0008299">
    <property type="term" value="P:isoprenoid biosynthetic process"/>
    <property type="evidence" value="ECO:0007669"/>
    <property type="project" value="UniProtKB-ARBA"/>
</dbReference>
<keyword evidence="4" id="KW-0479">Metal-binding</keyword>
<dbReference type="Proteomes" id="UP001166286">
    <property type="component" value="Unassembled WGS sequence"/>
</dbReference>
<name>A0AA39V8Y9_9LECA</name>
<dbReference type="EC" id="4.2.3.-" evidence="4"/>
<keyword evidence="6" id="KW-1185">Reference proteome</keyword>
<dbReference type="InterPro" id="IPR008949">
    <property type="entry name" value="Isoprenoid_synthase_dom_sf"/>
</dbReference>
<dbReference type="GO" id="GO:0046872">
    <property type="term" value="F:metal ion binding"/>
    <property type="evidence" value="ECO:0007669"/>
    <property type="project" value="UniProtKB-KW"/>
</dbReference>
<dbReference type="AlphaFoldDB" id="A0AA39V8Y9"/>
<dbReference type="Gene3D" id="1.10.600.10">
    <property type="entry name" value="Farnesyl Diphosphate Synthase"/>
    <property type="match status" value="1"/>
</dbReference>
<keyword evidence="4" id="KW-0456">Lyase</keyword>
<comment type="cofactor">
    <cofactor evidence="1 4">
        <name>Mg(2+)</name>
        <dbReference type="ChEBI" id="CHEBI:18420"/>
    </cofactor>
</comment>
<dbReference type="EMBL" id="JAFEKC020000006">
    <property type="protein sequence ID" value="KAK0513960.1"/>
    <property type="molecule type" value="Genomic_DNA"/>
</dbReference>
<evidence type="ECO:0000313" key="6">
    <source>
        <dbReference type="Proteomes" id="UP001166286"/>
    </source>
</evidence>
<accession>A0AA39V8Y9</accession>
<evidence type="ECO:0000256" key="3">
    <source>
        <dbReference type="ARBA" id="ARBA00022842"/>
    </source>
</evidence>
<dbReference type="PANTHER" id="PTHR35201:SF4">
    <property type="entry name" value="BETA-PINACENE SYNTHASE-RELATED"/>
    <property type="match status" value="1"/>
</dbReference>
<sequence>MTLQEPDAILTKLQGQTIVLPDLEPIFDGWPRGVNQNLEQLRRDVDDWLGSAMKHSTKLGSLKAADIGYWGATWWPQAKYERLRIGTFLVAWLFVWDDELDMKDGSLWHSFELSNSYRNETREFVQYCLGLTDENHSIAGAINATVRAFETIGEAICKAYDHDQRKRLMVDMEQFIEMTRTEQMLRLRGTLPSLEEFWSYRLGSSAVPVIIAMNEFAWGTNGLPAILLRDGDVKLLCDYTNIIIATLNDILSLKKEIACGSIGSMIPLLYAQSSDAQLAVDQTAQYLFANVKAFRDTVQRLLGSDKKDGLEGPPELYNLIEGCQIYCTGNLTWRNVPVQYEPFLTLLTLGVQSCYPTIWNVRPGHDWWSACYTLSVGQGLVGLRQI</sequence>
<keyword evidence="3 4" id="KW-0460">Magnesium</keyword>
<gene>
    <name evidence="5" type="ORF">JMJ35_003682</name>
</gene>
<protein>
    <recommendedName>
        <fullName evidence="4">Terpene synthase</fullName>
        <ecNumber evidence="4">4.2.3.-</ecNumber>
    </recommendedName>
</protein>
<dbReference type="PANTHER" id="PTHR35201">
    <property type="entry name" value="TERPENE SYNTHASE"/>
    <property type="match status" value="1"/>
</dbReference>
<evidence type="ECO:0000256" key="4">
    <source>
        <dbReference type="RuleBase" id="RU366034"/>
    </source>
</evidence>
<dbReference type="SUPFAM" id="SSF48576">
    <property type="entry name" value="Terpenoid synthases"/>
    <property type="match status" value="1"/>
</dbReference>
<reference evidence="5" key="1">
    <citation type="submission" date="2023-03" db="EMBL/GenBank/DDBJ databases">
        <title>Complete genome of Cladonia borealis.</title>
        <authorList>
            <person name="Park H."/>
        </authorList>
    </citation>
    <scope>NUCLEOTIDE SEQUENCE</scope>
    <source>
        <strain evidence="5">ANT050790</strain>
    </source>
</reference>
<evidence type="ECO:0000256" key="2">
    <source>
        <dbReference type="ARBA" id="ARBA00006333"/>
    </source>
</evidence>
<proteinExistence type="inferred from homology"/>